<gene>
    <name evidence="2" type="ORF">HMPREF0661_06035</name>
</gene>
<feature type="signal peptide" evidence="1">
    <location>
        <begin position="1"/>
        <end position="23"/>
    </location>
</feature>
<proteinExistence type="predicted"/>
<sequence>MKCLFYIMVVLMLPLLAIRCTQKDDDYYTQAMVTLQVPNTITPIEMQGTVVLKNLSNGRSYTVSTFQENTATINVLRGAYMMDAEGTIRYRMADGTEGVKYYRASENYIEIVAHPTQIRTNILFM</sequence>
<dbReference type="EMBL" id="JRNS01000316">
    <property type="protein sequence ID" value="KGF49196.1"/>
    <property type="molecule type" value="Genomic_DNA"/>
</dbReference>
<name>A0A096AR68_9BACT</name>
<organism evidence="2 3">
    <name type="scientific">Prevotella melaninogenica DNF00666</name>
    <dbReference type="NCBI Taxonomy" id="1401073"/>
    <lineage>
        <taxon>Bacteria</taxon>
        <taxon>Pseudomonadati</taxon>
        <taxon>Bacteroidota</taxon>
        <taxon>Bacteroidia</taxon>
        <taxon>Bacteroidales</taxon>
        <taxon>Prevotellaceae</taxon>
        <taxon>Prevotella</taxon>
    </lineage>
</organism>
<evidence type="ECO:0000313" key="2">
    <source>
        <dbReference type="EMBL" id="KGF49196.1"/>
    </source>
</evidence>
<evidence type="ECO:0000256" key="1">
    <source>
        <dbReference type="SAM" id="SignalP"/>
    </source>
</evidence>
<evidence type="ECO:0000313" key="3">
    <source>
        <dbReference type="Proteomes" id="UP000029578"/>
    </source>
</evidence>
<evidence type="ECO:0008006" key="4">
    <source>
        <dbReference type="Google" id="ProtNLM"/>
    </source>
</evidence>
<protein>
    <recommendedName>
        <fullName evidence="4">Lipoprotein</fullName>
    </recommendedName>
</protein>
<accession>A0A096AR68</accession>
<dbReference type="RefSeq" id="WP_036864468.1">
    <property type="nucleotide sequence ID" value="NZ_JRNS01000316.1"/>
</dbReference>
<keyword evidence="1" id="KW-0732">Signal</keyword>
<dbReference type="Proteomes" id="UP000029578">
    <property type="component" value="Unassembled WGS sequence"/>
</dbReference>
<reference evidence="2 3" key="1">
    <citation type="submission" date="2014-07" db="EMBL/GenBank/DDBJ databases">
        <authorList>
            <person name="McCorrison J."/>
            <person name="Sanka R."/>
            <person name="Torralba M."/>
            <person name="Gillis M."/>
            <person name="Haft D.H."/>
            <person name="Methe B."/>
            <person name="Sutton G."/>
            <person name="Nelson K.E."/>
        </authorList>
    </citation>
    <scope>NUCLEOTIDE SEQUENCE [LARGE SCALE GENOMIC DNA]</scope>
    <source>
        <strain evidence="2 3">DNF00666</strain>
    </source>
</reference>
<comment type="caution">
    <text evidence="2">The sequence shown here is derived from an EMBL/GenBank/DDBJ whole genome shotgun (WGS) entry which is preliminary data.</text>
</comment>
<dbReference type="AlphaFoldDB" id="A0A096AR68"/>
<feature type="chain" id="PRO_5001915522" description="Lipoprotein" evidence="1">
    <location>
        <begin position="24"/>
        <end position="125"/>
    </location>
</feature>